<proteinExistence type="predicted"/>
<dbReference type="AlphaFoldDB" id="A0AAD4WLE5"/>
<accession>A0AAD4WLE5</accession>
<dbReference type="EMBL" id="JAJFAZ020000002">
    <property type="protein sequence ID" value="KAI5344779.1"/>
    <property type="molecule type" value="Genomic_DNA"/>
</dbReference>
<comment type="caution">
    <text evidence="1">The sequence shown here is derived from an EMBL/GenBank/DDBJ whole genome shotgun (WGS) entry which is preliminary data.</text>
</comment>
<reference evidence="1 2" key="1">
    <citation type="journal article" date="2022" name="G3 (Bethesda)">
        <title>Whole-genome sequence and methylome profiling of the almond [Prunus dulcis (Mill.) D.A. Webb] cultivar 'Nonpareil'.</title>
        <authorList>
            <person name="D'Amico-Willman K.M."/>
            <person name="Ouma W.Z."/>
            <person name="Meulia T."/>
            <person name="Sideli G.M."/>
            <person name="Gradziel T.M."/>
            <person name="Fresnedo-Ramirez J."/>
        </authorList>
    </citation>
    <scope>NUCLEOTIDE SEQUENCE [LARGE SCALE GENOMIC DNA]</scope>
    <source>
        <strain evidence="1">Clone GOH B32 T37-40</strain>
    </source>
</reference>
<organism evidence="1 2">
    <name type="scientific">Prunus dulcis</name>
    <name type="common">Almond</name>
    <name type="synonym">Amygdalus dulcis</name>
    <dbReference type="NCBI Taxonomy" id="3755"/>
    <lineage>
        <taxon>Eukaryota</taxon>
        <taxon>Viridiplantae</taxon>
        <taxon>Streptophyta</taxon>
        <taxon>Embryophyta</taxon>
        <taxon>Tracheophyta</taxon>
        <taxon>Spermatophyta</taxon>
        <taxon>Magnoliopsida</taxon>
        <taxon>eudicotyledons</taxon>
        <taxon>Gunneridae</taxon>
        <taxon>Pentapetalae</taxon>
        <taxon>rosids</taxon>
        <taxon>fabids</taxon>
        <taxon>Rosales</taxon>
        <taxon>Rosaceae</taxon>
        <taxon>Amygdaloideae</taxon>
        <taxon>Amygdaleae</taxon>
        <taxon>Prunus</taxon>
    </lineage>
</organism>
<keyword evidence="2" id="KW-1185">Reference proteome</keyword>
<evidence type="ECO:0000313" key="1">
    <source>
        <dbReference type="EMBL" id="KAI5344779.1"/>
    </source>
</evidence>
<protein>
    <submittedName>
        <fullName evidence="1">Uncharacterized protein</fullName>
    </submittedName>
</protein>
<dbReference type="Proteomes" id="UP001054821">
    <property type="component" value="Chromosome 2"/>
</dbReference>
<name>A0AAD4WLE5_PRUDU</name>
<sequence length="152" mass="16936">MEKKLIEILIWVSDGASYLANQCFRLGVSYILSEGGIGGGGDRRLCSVLDFSLVKKTWPLDQKHLVVSLVTMNKMKMMKETAHYDLKRPKFWVTHLGSFRNISLVTKWASFGPKRPKLSVIMNLGSSPSFSPLKKIAAEDGGVSAGFRGWSR</sequence>
<gene>
    <name evidence="1" type="ORF">L3X38_012656</name>
</gene>
<evidence type="ECO:0000313" key="2">
    <source>
        <dbReference type="Proteomes" id="UP001054821"/>
    </source>
</evidence>